<evidence type="ECO:0000313" key="3">
    <source>
        <dbReference type="Proteomes" id="UP001061862"/>
    </source>
</evidence>
<feature type="compositionally biased region" description="Basic and acidic residues" evidence="1">
    <location>
        <begin position="9"/>
        <end position="32"/>
    </location>
</feature>
<sequence length="109" mass="11803">MTTPASRVTAEKSEVHTGHTEGPWHGDGEPVSHPHDAMIVIYREDGTEIGFAHSREDARLIAAAPDLLEALRDYLFAEEIDDPSVRQSELAVARQAAETAIAKAEGRAS</sequence>
<dbReference type="Proteomes" id="UP001061862">
    <property type="component" value="Chromosome"/>
</dbReference>
<dbReference type="EMBL" id="CP104965">
    <property type="protein sequence ID" value="UXN70944.1"/>
    <property type="molecule type" value="Genomic_DNA"/>
</dbReference>
<organism evidence="2 3">
    <name type="scientific">Devosia neptuniae</name>
    <dbReference type="NCBI Taxonomy" id="191302"/>
    <lineage>
        <taxon>Bacteria</taxon>
        <taxon>Pseudomonadati</taxon>
        <taxon>Pseudomonadota</taxon>
        <taxon>Alphaproteobacteria</taxon>
        <taxon>Hyphomicrobiales</taxon>
        <taxon>Devosiaceae</taxon>
        <taxon>Devosia</taxon>
    </lineage>
</organism>
<protein>
    <submittedName>
        <fullName evidence="2">Uncharacterized protein</fullName>
    </submittedName>
</protein>
<proteinExistence type="predicted"/>
<evidence type="ECO:0000313" key="2">
    <source>
        <dbReference type="EMBL" id="UXN70944.1"/>
    </source>
</evidence>
<dbReference type="RefSeq" id="WP_262170250.1">
    <property type="nucleotide sequence ID" value="NZ_CP104965.1"/>
</dbReference>
<reference evidence="2 3" key="1">
    <citation type="submission" date="2022-09" db="EMBL/GenBank/DDBJ databases">
        <title>Interaction between co-microsymbionts with complementary sets of symbiotic genes in legume-rhizobium systems.</title>
        <authorList>
            <person name="Safronova V."/>
            <person name="Sazanova A."/>
            <person name="Afonin A."/>
            <person name="Chirak E."/>
        </authorList>
    </citation>
    <scope>NUCLEOTIDE SEQUENCE [LARGE SCALE GENOMIC DNA]</scope>
    <source>
        <strain evidence="2 3">A18/4-1</strain>
    </source>
</reference>
<name>A0ABY6CFC1_9HYPH</name>
<keyword evidence="3" id="KW-1185">Reference proteome</keyword>
<feature type="region of interest" description="Disordered" evidence="1">
    <location>
        <begin position="1"/>
        <end position="32"/>
    </location>
</feature>
<accession>A0ABY6CFC1</accession>
<evidence type="ECO:0000256" key="1">
    <source>
        <dbReference type="SAM" id="MobiDB-lite"/>
    </source>
</evidence>
<gene>
    <name evidence="2" type="ORF">N8A98_07075</name>
</gene>